<accession>A0AAW6RBA5</accession>
<evidence type="ECO:0000256" key="1">
    <source>
        <dbReference type="SAM" id="Phobius"/>
    </source>
</evidence>
<dbReference type="AlphaFoldDB" id="A0AAW6RBA5"/>
<comment type="caution">
    <text evidence="2">The sequence shown here is derived from an EMBL/GenBank/DDBJ whole genome shotgun (WGS) entry which is preliminary data.</text>
</comment>
<keyword evidence="1" id="KW-0812">Transmembrane</keyword>
<keyword evidence="1" id="KW-1133">Transmembrane helix</keyword>
<dbReference type="RefSeq" id="WP_247602348.1">
    <property type="nucleotide sequence ID" value="NZ_CP136136.1"/>
</dbReference>
<proteinExistence type="predicted"/>
<keyword evidence="1" id="KW-0472">Membrane</keyword>
<name>A0AAW6RBA5_GORRU</name>
<dbReference type="EMBL" id="JARUXG010000012">
    <property type="protein sequence ID" value="MDG6782714.1"/>
    <property type="molecule type" value="Genomic_DNA"/>
</dbReference>
<dbReference type="InterPro" id="IPR008930">
    <property type="entry name" value="Terpenoid_cyclase/PrenylTrfase"/>
</dbReference>
<reference evidence="2" key="1">
    <citation type="submission" date="2023-04" db="EMBL/GenBank/DDBJ databases">
        <title>Characterization and analysis of the complete genome of Gordonia rubripertincta 112, the degrader of aromatic and aliphatic compounds.</title>
        <authorList>
            <person name="Frantsuzova E."/>
            <person name="Bogun A."/>
            <person name="Delegan Y."/>
        </authorList>
    </citation>
    <scope>NUCLEOTIDE SEQUENCE</scope>
    <source>
        <strain evidence="2">112</strain>
    </source>
</reference>
<organism evidence="2">
    <name type="scientific">Gordonia rubripertincta</name>
    <name type="common">Rhodococcus corallinus</name>
    <dbReference type="NCBI Taxonomy" id="36822"/>
    <lineage>
        <taxon>Bacteria</taxon>
        <taxon>Bacillati</taxon>
        <taxon>Actinomycetota</taxon>
        <taxon>Actinomycetes</taxon>
        <taxon>Mycobacteriales</taxon>
        <taxon>Gordoniaceae</taxon>
        <taxon>Gordonia</taxon>
    </lineage>
</organism>
<dbReference type="SUPFAM" id="SSF48239">
    <property type="entry name" value="Terpenoid cyclases/Protein prenyltransferases"/>
    <property type="match status" value="1"/>
</dbReference>
<sequence>MEWLISSQLPSGGFGNNSPAYTAMAVKTIRQWRPAWRQSDGFERAALHIVSSASGGRLETVWDTAIAVSALEGSAAAHPFVAAATNYLTQIGPSTQLKPHHAAQLVITLVSAQPGCSTIPSWIAMLRTQRVHPATPYGLGQVSAALANASDASVELRRQCDELSDWLGSVEITKANFVEYCSALIGLSGSSHPAHAARVSACIDDLFNDGRRLDGSWYHDPWETSWALAALRLASARKTVSMPVHDLALVLEDTESLADLLQEEYDQQIARLGSKYFWRVLAYSQAVLVLIGLAIYGIFLSSDSGWYIGFVSLLLVPGIPAATRLWQLHSQTSRVDA</sequence>
<protein>
    <recommendedName>
        <fullName evidence="3">Terpene cyclase/mutase family protein</fullName>
    </recommendedName>
</protein>
<evidence type="ECO:0008006" key="3">
    <source>
        <dbReference type="Google" id="ProtNLM"/>
    </source>
</evidence>
<gene>
    <name evidence="2" type="ORF">QBL07_18000</name>
</gene>
<evidence type="ECO:0000313" key="2">
    <source>
        <dbReference type="EMBL" id="MDG6782714.1"/>
    </source>
</evidence>
<feature type="transmembrane region" description="Helical" evidence="1">
    <location>
        <begin position="276"/>
        <end position="299"/>
    </location>
</feature>
<feature type="transmembrane region" description="Helical" evidence="1">
    <location>
        <begin position="305"/>
        <end position="326"/>
    </location>
</feature>